<organism evidence="1 2">
    <name type="scientific">Xylanibacter ruminicola</name>
    <name type="common">Prevotella ruminicola</name>
    <dbReference type="NCBI Taxonomy" id="839"/>
    <lineage>
        <taxon>Bacteria</taxon>
        <taxon>Pseudomonadati</taxon>
        <taxon>Bacteroidota</taxon>
        <taxon>Bacteroidia</taxon>
        <taxon>Bacteroidales</taxon>
        <taxon>Prevotellaceae</taxon>
        <taxon>Xylanibacter</taxon>
    </lineage>
</organism>
<accession>A0A1M7FMF2</accession>
<evidence type="ECO:0000313" key="1">
    <source>
        <dbReference type="EMBL" id="SHM05196.1"/>
    </source>
</evidence>
<dbReference type="EMBL" id="FRCJ01000002">
    <property type="protein sequence ID" value="SHM05196.1"/>
    <property type="molecule type" value="Genomic_DNA"/>
</dbReference>
<reference evidence="1 2" key="1">
    <citation type="submission" date="2016-11" db="EMBL/GenBank/DDBJ databases">
        <authorList>
            <person name="Jaros S."/>
            <person name="Januszkiewicz K."/>
            <person name="Wedrychowicz H."/>
        </authorList>
    </citation>
    <scope>NUCLEOTIDE SEQUENCE [LARGE SCALE GENOMIC DNA]</scope>
    <source>
        <strain evidence="1 2">BPI-34</strain>
    </source>
</reference>
<proteinExistence type="predicted"/>
<dbReference type="CDD" id="cd06849">
    <property type="entry name" value="lipoyl_domain"/>
    <property type="match status" value="1"/>
</dbReference>
<protein>
    <submittedName>
        <fullName evidence="1">Uncharacterized protein</fullName>
    </submittedName>
</protein>
<name>A0A1M7FMF2_XYLRU</name>
<dbReference type="Gene3D" id="2.40.50.100">
    <property type="match status" value="1"/>
</dbReference>
<gene>
    <name evidence="1" type="ORF">SAMN04488494_1206</name>
</gene>
<evidence type="ECO:0000313" key="2">
    <source>
        <dbReference type="Proteomes" id="UP000184280"/>
    </source>
</evidence>
<dbReference type="AlphaFoldDB" id="A0A1M7FMF2"/>
<dbReference type="InterPro" id="IPR011053">
    <property type="entry name" value="Single_hybrid_motif"/>
</dbReference>
<dbReference type="SUPFAM" id="SSF51230">
    <property type="entry name" value="Single hybrid motif"/>
    <property type="match status" value="1"/>
</dbReference>
<dbReference type="Proteomes" id="UP000184280">
    <property type="component" value="Unassembled WGS sequence"/>
</dbReference>
<sequence length="142" mass="15938">MDFKDLIIPTINVNDTKVTISDIRKENLEYIEEGEVLYSVETSKATEEYKCDFAGYVVLFVEDMDEVEVGKSAGMIFKNLDDAKAKLAEVEEAKQKAKKLASVNASKKAIAYAEEKGVDITLIKKDGIIKTQDIDEWIANHK</sequence>
<dbReference type="RefSeq" id="WP_073043653.1">
    <property type="nucleotide sequence ID" value="NZ_FRCJ01000002.1"/>
</dbReference>